<dbReference type="PANTHER" id="PTHR12227">
    <property type="entry name" value="GLYCERATE KINASE"/>
    <property type="match status" value="1"/>
</dbReference>
<evidence type="ECO:0000259" key="1">
    <source>
        <dbReference type="Pfam" id="PF05161"/>
    </source>
</evidence>
<comment type="caution">
    <text evidence="3">The sequence shown here is derived from an EMBL/GenBank/DDBJ whole genome shotgun (WGS) entry which is preliminary data.</text>
</comment>
<proteinExistence type="predicted"/>
<sequence length="414" mass="43506">MPEWETMRRDAEEIFREAVSACMPEKAVRRALSGRYFTKPVILAAVGKAAWTMAKAAWEILGEEKISRGMVITKTGHSRGPIGTLEIREATHPVLGREAVDAASRLLHMTKGLTAEDTVILLVSGGGSALFESPLIPLEELADVNRQLLACGASIEEINTIRKRLSGVKGGRFAKACAPAKVLAVLLSDVLGNQPDVIASGPACPDRSTCAEALEIVSRYQLKLSEKALDCLKMETPKSLENAEVLLSGSVSELCRAAGESAAKRGYRPVLLTDCLSCQAKEAGSFLASVAKTQIAQNCPPIAVIAGGETVVKLTGKGLGGRCQELALAAAEGLFGLPALLLAAGSDGTDGPTDAAGGFADGRTAGLLGEKNLRIPEVLEENDAYHALDSLGNLLRTGPTGTNVNDLYLLLLRP</sequence>
<gene>
    <name evidence="3" type="ORF">IAB51_11820</name>
</gene>
<dbReference type="SUPFAM" id="SSF82544">
    <property type="entry name" value="GckA/TtuD-like"/>
    <property type="match status" value="1"/>
</dbReference>
<dbReference type="EMBL" id="DVJP01000077">
    <property type="protein sequence ID" value="HIS77476.1"/>
    <property type="molecule type" value="Genomic_DNA"/>
</dbReference>
<evidence type="ECO:0000313" key="4">
    <source>
        <dbReference type="Proteomes" id="UP000824002"/>
    </source>
</evidence>
<name>A0A9D1FP75_9FIRM</name>
<dbReference type="Gene3D" id="3.40.1480.10">
    <property type="entry name" value="MOFRL domain"/>
    <property type="match status" value="1"/>
</dbReference>
<dbReference type="PANTHER" id="PTHR12227:SF0">
    <property type="entry name" value="GLYCERATE KINASE"/>
    <property type="match status" value="1"/>
</dbReference>
<dbReference type="GO" id="GO:0008887">
    <property type="term" value="F:glycerate kinase activity"/>
    <property type="evidence" value="ECO:0007669"/>
    <property type="project" value="InterPro"/>
</dbReference>
<dbReference type="GO" id="GO:0005737">
    <property type="term" value="C:cytoplasm"/>
    <property type="evidence" value="ECO:0007669"/>
    <property type="project" value="TreeGrafter"/>
</dbReference>
<dbReference type="Pfam" id="PF05161">
    <property type="entry name" value="MOFRL"/>
    <property type="match status" value="1"/>
</dbReference>
<dbReference type="Pfam" id="PF13660">
    <property type="entry name" value="DUF4147"/>
    <property type="match status" value="1"/>
</dbReference>
<feature type="domain" description="MOFRL" evidence="1">
    <location>
        <begin position="303"/>
        <end position="406"/>
    </location>
</feature>
<accession>A0A9D1FP75</accession>
<reference evidence="3" key="1">
    <citation type="submission" date="2020-10" db="EMBL/GenBank/DDBJ databases">
        <authorList>
            <person name="Gilroy R."/>
        </authorList>
    </citation>
    <scope>NUCLEOTIDE SEQUENCE</scope>
    <source>
        <strain evidence="3">CHK199-13235</strain>
    </source>
</reference>
<evidence type="ECO:0000313" key="3">
    <source>
        <dbReference type="EMBL" id="HIS77476.1"/>
    </source>
</evidence>
<dbReference type="InterPro" id="IPR038614">
    <property type="entry name" value="GK_N_sf"/>
</dbReference>
<dbReference type="Proteomes" id="UP000824002">
    <property type="component" value="Unassembled WGS sequence"/>
</dbReference>
<evidence type="ECO:0000259" key="2">
    <source>
        <dbReference type="Pfam" id="PF13660"/>
    </source>
</evidence>
<reference evidence="3" key="2">
    <citation type="journal article" date="2021" name="PeerJ">
        <title>Extensive microbial diversity within the chicken gut microbiome revealed by metagenomics and culture.</title>
        <authorList>
            <person name="Gilroy R."/>
            <person name="Ravi A."/>
            <person name="Getino M."/>
            <person name="Pursley I."/>
            <person name="Horton D.L."/>
            <person name="Alikhan N.F."/>
            <person name="Baker D."/>
            <person name="Gharbi K."/>
            <person name="Hall N."/>
            <person name="Watson M."/>
            <person name="Adriaenssens E.M."/>
            <person name="Foster-Nyarko E."/>
            <person name="Jarju S."/>
            <person name="Secka A."/>
            <person name="Antonio M."/>
            <person name="Oren A."/>
            <person name="Chaudhuri R.R."/>
            <person name="La Ragione R."/>
            <person name="Hildebrand F."/>
            <person name="Pallen M.J."/>
        </authorList>
    </citation>
    <scope>NUCLEOTIDE SEQUENCE</scope>
    <source>
        <strain evidence="3">CHK199-13235</strain>
    </source>
</reference>
<dbReference type="Gene3D" id="3.40.50.10180">
    <property type="entry name" value="Glycerate kinase, MOFRL-like N-terminal domain"/>
    <property type="match status" value="1"/>
</dbReference>
<dbReference type="InterPro" id="IPR025286">
    <property type="entry name" value="MOFRL_assoc_dom"/>
</dbReference>
<dbReference type="AlphaFoldDB" id="A0A9D1FP75"/>
<dbReference type="InterPro" id="IPR007835">
    <property type="entry name" value="MOFRL"/>
</dbReference>
<organism evidence="3 4">
    <name type="scientific">Candidatus Merdivicinus excrementipullorum</name>
    <dbReference type="NCBI Taxonomy" id="2840867"/>
    <lineage>
        <taxon>Bacteria</taxon>
        <taxon>Bacillati</taxon>
        <taxon>Bacillota</taxon>
        <taxon>Clostridia</taxon>
        <taxon>Eubacteriales</taxon>
        <taxon>Oscillospiraceae</taxon>
        <taxon>Oscillospiraceae incertae sedis</taxon>
        <taxon>Candidatus Merdivicinus</taxon>
    </lineage>
</organism>
<dbReference type="InterPro" id="IPR037035">
    <property type="entry name" value="GK-like_C_sf"/>
</dbReference>
<dbReference type="InterPro" id="IPR039760">
    <property type="entry name" value="MOFRL_protein"/>
</dbReference>
<feature type="domain" description="MOFRL-associated" evidence="2">
    <location>
        <begin position="11"/>
        <end position="232"/>
    </location>
</feature>
<protein>
    <submittedName>
        <fullName evidence="3">DUF4147 domain-containing protein</fullName>
    </submittedName>
</protein>